<dbReference type="GO" id="GO:0008320">
    <property type="term" value="F:protein transmembrane transporter activity"/>
    <property type="evidence" value="ECO:0007669"/>
    <property type="project" value="UniProtKB-UniRule"/>
</dbReference>
<evidence type="ECO:0000256" key="8">
    <source>
        <dbReference type="ARBA" id="ARBA00023136"/>
    </source>
</evidence>
<keyword evidence="6 9" id="KW-1133">Transmembrane helix</keyword>
<feature type="compositionally biased region" description="Pro residues" evidence="10">
    <location>
        <begin position="122"/>
        <end position="133"/>
    </location>
</feature>
<keyword evidence="5 9" id="KW-0653">Protein transport</keyword>
<dbReference type="AlphaFoldDB" id="A0A518KC45"/>
<dbReference type="RefSeq" id="WP_145114596.1">
    <property type="nucleotide sequence ID" value="NZ_CP036349.1"/>
</dbReference>
<feature type="compositionally biased region" description="Basic and acidic residues" evidence="10">
    <location>
        <begin position="77"/>
        <end position="89"/>
    </location>
</feature>
<organism evidence="11 12">
    <name type="scientific">Botrimarina mediterranea</name>
    <dbReference type="NCBI Taxonomy" id="2528022"/>
    <lineage>
        <taxon>Bacteria</taxon>
        <taxon>Pseudomonadati</taxon>
        <taxon>Planctomycetota</taxon>
        <taxon>Planctomycetia</taxon>
        <taxon>Pirellulales</taxon>
        <taxon>Lacipirellulaceae</taxon>
        <taxon>Botrimarina</taxon>
    </lineage>
</organism>
<evidence type="ECO:0000256" key="1">
    <source>
        <dbReference type="ARBA" id="ARBA00004162"/>
    </source>
</evidence>
<proteinExistence type="inferred from homology"/>
<evidence type="ECO:0000256" key="7">
    <source>
        <dbReference type="ARBA" id="ARBA00023010"/>
    </source>
</evidence>
<dbReference type="EMBL" id="CP036349">
    <property type="protein sequence ID" value="QDV75373.1"/>
    <property type="molecule type" value="Genomic_DNA"/>
</dbReference>
<evidence type="ECO:0000256" key="10">
    <source>
        <dbReference type="SAM" id="MobiDB-lite"/>
    </source>
</evidence>
<evidence type="ECO:0000256" key="4">
    <source>
        <dbReference type="ARBA" id="ARBA00022692"/>
    </source>
</evidence>
<evidence type="ECO:0000256" key="9">
    <source>
        <dbReference type="HAMAP-Rule" id="MF_00236"/>
    </source>
</evidence>
<dbReference type="Pfam" id="PF02416">
    <property type="entry name" value="TatA_B_E"/>
    <property type="match status" value="1"/>
</dbReference>
<dbReference type="GO" id="GO:0043953">
    <property type="term" value="P:protein transport by the Tat complex"/>
    <property type="evidence" value="ECO:0007669"/>
    <property type="project" value="UniProtKB-UniRule"/>
</dbReference>
<dbReference type="PANTHER" id="PTHR42982">
    <property type="entry name" value="SEC-INDEPENDENT PROTEIN TRANSLOCASE PROTEIN TATA"/>
    <property type="match status" value="1"/>
</dbReference>
<feature type="region of interest" description="Disordered" evidence="10">
    <location>
        <begin position="51"/>
        <end position="133"/>
    </location>
</feature>
<name>A0A518KC45_9BACT</name>
<comment type="subcellular location">
    <subcellularLocation>
        <location evidence="1 9">Cell membrane</location>
        <topology evidence="1 9">Single-pass membrane protein</topology>
    </subcellularLocation>
</comment>
<comment type="function">
    <text evidence="9">Part of the twin-arginine translocation (Tat) system that transports large folded proteins containing a characteristic twin-arginine motif in their signal peptide across membranes. TatA could form the protein-conducting channel of the Tat system.</text>
</comment>
<comment type="subunit">
    <text evidence="9">Forms a complex with TatC.</text>
</comment>
<dbReference type="Proteomes" id="UP000316426">
    <property type="component" value="Chromosome"/>
</dbReference>
<comment type="similarity">
    <text evidence="9">Belongs to the TatA/E family.</text>
</comment>
<accession>A0A518KC45</accession>
<keyword evidence="3 9" id="KW-1003">Cell membrane</keyword>
<sequence length="133" mass="14181">MFGLNPVEMLIVGVVAILLFGSRLPTVARSLGKSMTEFRRGMNDLQHEFRSAMNEADEAARAPVQGAQGRLPNAAEVAHDEDPPRRDDSASDSAYDSHVPETDAVSEEDALAAVDRREEAPAPSPAPSPSNVG</sequence>
<dbReference type="InterPro" id="IPR003369">
    <property type="entry name" value="TatA/B/E"/>
</dbReference>
<dbReference type="GO" id="GO:0033281">
    <property type="term" value="C:TAT protein transport complex"/>
    <property type="evidence" value="ECO:0007669"/>
    <property type="project" value="UniProtKB-UniRule"/>
</dbReference>
<protein>
    <recommendedName>
        <fullName evidence="9">Sec-independent protein translocase protein TatA</fullName>
    </recommendedName>
</protein>
<evidence type="ECO:0000256" key="6">
    <source>
        <dbReference type="ARBA" id="ARBA00022989"/>
    </source>
</evidence>
<keyword evidence="7 9" id="KW-0811">Translocation</keyword>
<keyword evidence="12" id="KW-1185">Reference proteome</keyword>
<keyword evidence="8 9" id="KW-0472">Membrane</keyword>
<dbReference type="PANTHER" id="PTHR42982:SF1">
    <property type="entry name" value="SEC-INDEPENDENT PROTEIN TRANSLOCASE PROTEIN TATA"/>
    <property type="match status" value="1"/>
</dbReference>
<dbReference type="KEGG" id="bmei:Spa11_35890"/>
<gene>
    <name evidence="9" type="primary">tatA</name>
    <name evidence="11" type="ORF">Spa11_35890</name>
</gene>
<dbReference type="InterPro" id="IPR006312">
    <property type="entry name" value="TatA/E"/>
</dbReference>
<evidence type="ECO:0000256" key="3">
    <source>
        <dbReference type="ARBA" id="ARBA00022475"/>
    </source>
</evidence>
<keyword evidence="2 9" id="KW-0813">Transport</keyword>
<dbReference type="Gene3D" id="1.20.5.3310">
    <property type="match status" value="1"/>
</dbReference>
<evidence type="ECO:0000256" key="5">
    <source>
        <dbReference type="ARBA" id="ARBA00022927"/>
    </source>
</evidence>
<reference evidence="11 12" key="1">
    <citation type="submission" date="2019-02" db="EMBL/GenBank/DDBJ databases">
        <title>Deep-cultivation of Planctomycetes and their phenomic and genomic characterization uncovers novel biology.</title>
        <authorList>
            <person name="Wiegand S."/>
            <person name="Jogler M."/>
            <person name="Boedeker C."/>
            <person name="Pinto D."/>
            <person name="Vollmers J."/>
            <person name="Rivas-Marin E."/>
            <person name="Kohn T."/>
            <person name="Peeters S.H."/>
            <person name="Heuer A."/>
            <person name="Rast P."/>
            <person name="Oberbeckmann S."/>
            <person name="Bunk B."/>
            <person name="Jeske O."/>
            <person name="Meyerdierks A."/>
            <person name="Storesund J.E."/>
            <person name="Kallscheuer N."/>
            <person name="Luecker S."/>
            <person name="Lage O.M."/>
            <person name="Pohl T."/>
            <person name="Merkel B.J."/>
            <person name="Hornburger P."/>
            <person name="Mueller R.-W."/>
            <person name="Bruemmer F."/>
            <person name="Labrenz M."/>
            <person name="Spormann A.M."/>
            <person name="Op den Camp H."/>
            <person name="Overmann J."/>
            <person name="Amann R."/>
            <person name="Jetten M.S.M."/>
            <person name="Mascher T."/>
            <person name="Medema M.H."/>
            <person name="Devos D.P."/>
            <person name="Kaster A.-K."/>
            <person name="Ovreas L."/>
            <person name="Rohde M."/>
            <person name="Galperin M.Y."/>
            <person name="Jogler C."/>
        </authorList>
    </citation>
    <scope>NUCLEOTIDE SEQUENCE [LARGE SCALE GENOMIC DNA]</scope>
    <source>
        <strain evidence="11 12">Spa11</strain>
    </source>
</reference>
<dbReference type="HAMAP" id="MF_00236">
    <property type="entry name" value="TatA_E"/>
    <property type="match status" value="1"/>
</dbReference>
<evidence type="ECO:0000313" key="12">
    <source>
        <dbReference type="Proteomes" id="UP000316426"/>
    </source>
</evidence>
<evidence type="ECO:0000313" key="11">
    <source>
        <dbReference type="EMBL" id="QDV75373.1"/>
    </source>
</evidence>
<evidence type="ECO:0000256" key="2">
    <source>
        <dbReference type="ARBA" id="ARBA00022448"/>
    </source>
</evidence>
<keyword evidence="4 9" id="KW-0812">Transmembrane</keyword>